<evidence type="ECO:0000256" key="2">
    <source>
        <dbReference type="ARBA" id="ARBA00022723"/>
    </source>
</evidence>
<evidence type="ECO:0000313" key="9">
    <source>
        <dbReference type="EMBL" id="SMO60035.1"/>
    </source>
</evidence>
<organism evidence="9 10">
    <name type="scientific">Ruegeria faecimaris</name>
    <dbReference type="NCBI Taxonomy" id="686389"/>
    <lineage>
        <taxon>Bacteria</taxon>
        <taxon>Pseudomonadati</taxon>
        <taxon>Pseudomonadota</taxon>
        <taxon>Alphaproteobacteria</taxon>
        <taxon>Rhodobacterales</taxon>
        <taxon>Roseobacteraceae</taxon>
        <taxon>Ruegeria</taxon>
    </lineage>
</organism>
<sequence length="230" mass="25682">MNSDPTKKPMKRSEINEIKSEAEAFIRSFGAVLPPFADWSPEKMRSEQAAGIRERGLGWDITDYGQGRFDELGLFLFTLRNGDVSDLNKGQGMLYAEKLLVSRDKQLSPMHRHIVKAEDIINRGGGDLVMEIYASDPQGGIDRDTPVTVPSDNCPVTLQPGELLRLKPGQSVTLMPGIWHAFWAEKGDCLIGEVSTVNDDRTDNVFEQPIPRFATIEEDTIPDFLLVADY</sequence>
<proteinExistence type="inferred from homology"/>
<dbReference type="SUPFAM" id="SSF51182">
    <property type="entry name" value="RmlC-like cupins"/>
    <property type="match status" value="1"/>
</dbReference>
<dbReference type="InterPro" id="IPR047581">
    <property type="entry name" value="EcSI_cupin"/>
</dbReference>
<keyword evidence="5" id="KW-0119">Carbohydrate metabolism</keyword>
<comment type="catalytic activity">
    <reaction evidence="6">
        <text>D-lyxose = D-xylulose</text>
        <dbReference type="Rhea" id="RHEA:14201"/>
        <dbReference type="ChEBI" id="CHEBI:16789"/>
        <dbReference type="ChEBI" id="CHEBI:17140"/>
        <dbReference type="EC" id="5.3.1.15"/>
    </reaction>
</comment>
<reference evidence="9 10" key="1">
    <citation type="submission" date="2017-05" db="EMBL/GenBank/DDBJ databases">
        <authorList>
            <person name="Varghese N."/>
            <person name="Submissions S."/>
        </authorList>
    </citation>
    <scope>NUCLEOTIDE SEQUENCE [LARGE SCALE GENOMIC DNA]</scope>
    <source>
        <strain evidence="9 10">DSM 28009</strain>
    </source>
</reference>
<dbReference type="GO" id="GO:0046872">
    <property type="term" value="F:metal ion binding"/>
    <property type="evidence" value="ECO:0007669"/>
    <property type="project" value="UniProtKB-KW"/>
</dbReference>
<evidence type="ECO:0000256" key="7">
    <source>
        <dbReference type="ARBA" id="ARBA00044951"/>
    </source>
</evidence>
<dbReference type="EC" id="5.3.1.15" evidence="8"/>
<comment type="similarity">
    <text evidence="7">Belongs to the D-lyxose ketol-isomerase family.</text>
</comment>
<dbReference type="InterPro" id="IPR010864">
    <property type="entry name" value="D-lyxose_isomer"/>
</dbReference>
<dbReference type="EMBL" id="FXTE01000003">
    <property type="protein sequence ID" value="SMO60035.1"/>
    <property type="molecule type" value="Genomic_DNA"/>
</dbReference>
<dbReference type="Gene3D" id="2.60.120.10">
    <property type="entry name" value="Jelly Rolls"/>
    <property type="match status" value="1"/>
</dbReference>
<keyword evidence="2" id="KW-0479">Metal-binding</keyword>
<accession>A0A521CKY6</accession>
<protein>
    <recommendedName>
        <fullName evidence="8">D-lyxose ketol-isomerase</fullName>
        <ecNumber evidence="8">5.3.1.15</ecNumber>
    </recommendedName>
</protein>
<evidence type="ECO:0000256" key="3">
    <source>
        <dbReference type="ARBA" id="ARBA00023211"/>
    </source>
</evidence>
<dbReference type="Pfam" id="PF07385">
    <property type="entry name" value="Lyx_isomer"/>
    <property type="match status" value="1"/>
</dbReference>
<evidence type="ECO:0000256" key="1">
    <source>
        <dbReference type="ARBA" id="ARBA00001936"/>
    </source>
</evidence>
<keyword evidence="10" id="KW-1185">Reference proteome</keyword>
<keyword evidence="4" id="KW-0413">Isomerase</keyword>
<dbReference type="Proteomes" id="UP000319555">
    <property type="component" value="Unassembled WGS sequence"/>
</dbReference>
<dbReference type="GO" id="GO:0047828">
    <property type="term" value="F:D-lyxose ketol-isomerase activity"/>
    <property type="evidence" value="ECO:0007669"/>
    <property type="project" value="UniProtKB-EC"/>
</dbReference>
<dbReference type="InterPro" id="IPR014710">
    <property type="entry name" value="RmlC-like_jellyroll"/>
</dbReference>
<evidence type="ECO:0000256" key="4">
    <source>
        <dbReference type="ARBA" id="ARBA00023235"/>
    </source>
</evidence>
<dbReference type="InterPro" id="IPR011051">
    <property type="entry name" value="RmlC_Cupin_sf"/>
</dbReference>
<dbReference type="CDD" id="cd20309">
    <property type="entry name" value="cupin_EcSI"/>
    <property type="match status" value="1"/>
</dbReference>
<evidence type="ECO:0000256" key="8">
    <source>
        <dbReference type="ARBA" id="ARBA00044972"/>
    </source>
</evidence>
<keyword evidence="3" id="KW-0464">Manganese</keyword>
<dbReference type="AlphaFoldDB" id="A0A521CKY6"/>
<evidence type="ECO:0000256" key="6">
    <source>
        <dbReference type="ARBA" id="ARBA00044907"/>
    </source>
</evidence>
<name>A0A521CKY6_9RHOB</name>
<evidence type="ECO:0000313" key="10">
    <source>
        <dbReference type="Proteomes" id="UP000319555"/>
    </source>
</evidence>
<evidence type="ECO:0000256" key="5">
    <source>
        <dbReference type="ARBA" id="ARBA00023277"/>
    </source>
</evidence>
<comment type="cofactor">
    <cofactor evidence="1">
        <name>Mn(2+)</name>
        <dbReference type="ChEBI" id="CHEBI:29035"/>
    </cofactor>
</comment>
<gene>
    <name evidence="9" type="ORF">SAMN06265380_10373</name>
</gene>